<dbReference type="Gene3D" id="1.10.630.10">
    <property type="entry name" value="Cytochrome P450"/>
    <property type="match status" value="1"/>
</dbReference>
<dbReference type="InterPro" id="IPR001128">
    <property type="entry name" value="Cyt_P450"/>
</dbReference>
<evidence type="ECO:0000256" key="8">
    <source>
        <dbReference type="ARBA" id="ARBA00022989"/>
    </source>
</evidence>
<sequence length="514" mass="58675">MWDRLLFSIVVILVTLRVFKSLRLRSKLPPGPSGPPIVGNLFQVPTSRPWLAFDNWTKQYGPIFYLNIAGQNTIVLGTQKAAADLLDRRASIYSDRPDYIVLNLLTGGMHWGFSRLDDLWKRQRRRVHERLNAQAARDYFVHQETESVIMLDQMLTGPENFLDHFQRVSTSLTLTIVYGWQPLLDSSHPVITLIDQFNRQVFLAAAPGSYWVEFRYFDWMKYLPRWMCAWRRDAESAFQRISITLEGLSAGVQNQINAGDNTASVAGKLLRGVHKEDLYEANWDLASIYLAGAETTSAQLAWFTQAMILYPETQKLAQEELDRVVGPYRLPTFDDYDYLPYIRAMVKELLRWRGVGPVGIPHRLTQDDYYEGYFLPKDTICYANVWSLHLEKEIYGDDAEHFNPGRFLDDTGKLVSSIADTKDEGHFTYGFGKRICVGRHVANNSLFIHIAYLLWAFNITARVDADGKTNLPDPLQCREGLSVRPTPFCCNITVRSADAADIVAQAKADVIRGT</sequence>
<protein>
    <submittedName>
        <fullName evidence="15">Cytochrome P450</fullName>
    </submittedName>
</protein>
<keyword evidence="12" id="KW-0472">Membrane</keyword>
<evidence type="ECO:0000256" key="6">
    <source>
        <dbReference type="ARBA" id="ARBA00022692"/>
    </source>
</evidence>
<keyword evidence="11" id="KW-0503">Monooxygenase</keyword>
<dbReference type="EMBL" id="JANVFU010000005">
    <property type="protein sequence ID" value="KAJ3745707.1"/>
    <property type="molecule type" value="Genomic_DNA"/>
</dbReference>
<dbReference type="GO" id="GO:0020037">
    <property type="term" value="F:heme binding"/>
    <property type="evidence" value="ECO:0007669"/>
    <property type="project" value="InterPro"/>
</dbReference>
<keyword evidence="13" id="KW-0325">Glycoprotein</keyword>
<evidence type="ECO:0000256" key="11">
    <source>
        <dbReference type="ARBA" id="ARBA00023033"/>
    </source>
</evidence>
<keyword evidence="7 14" id="KW-0479">Metal-binding</keyword>
<dbReference type="GO" id="GO:0004497">
    <property type="term" value="F:monooxygenase activity"/>
    <property type="evidence" value="ECO:0007669"/>
    <property type="project" value="UniProtKB-KW"/>
</dbReference>
<organism evidence="15 16">
    <name type="scientific">Lentinula detonsa</name>
    <dbReference type="NCBI Taxonomy" id="2804962"/>
    <lineage>
        <taxon>Eukaryota</taxon>
        <taxon>Fungi</taxon>
        <taxon>Dikarya</taxon>
        <taxon>Basidiomycota</taxon>
        <taxon>Agaricomycotina</taxon>
        <taxon>Agaricomycetes</taxon>
        <taxon>Agaricomycetidae</taxon>
        <taxon>Agaricales</taxon>
        <taxon>Marasmiineae</taxon>
        <taxon>Omphalotaceae</taxon>
        <taxon>Lentinula</taxon>
    </lineage>
</organism>
<dbReference type="SUPFAM" id="SSF48264">
    <property type="entry name" value="Cytochrome P450"/>
    <property type="match status" value="1"/>
</dbReference>
<keyword evidence="10 14" id="KW-0408">Iron</keyword>
<dbReference type="PRINTS" id="PR00463">
    <property type="entry name" value="EP450I"/>
</dbReference>
<dbReference type="PANTHER" id="PTHR46300:SF2">
    <property type="entry name" value="CYTOCHROME P450 MONOOXYGENASE ALNH-RELATED"/>
    <property type="match status" value="1"/>
</dbReference>
<evidence type="ECO:0000256" key="9">
    <source>
        <dbReference type="ARBA" id="ARBA00023002"/>
    </source>
</evidence>
<reference evidence="15 16" key="1">
    <citation type="journal article" date="2023" name="Proc. Natl. Acad. Sci. U.S.A.">
        <title>A global phylogenomic analysis of the shiitake genus Lentinula.</title>
        <authorList>
            <person name="Sierra-Patev S."/>
            <person name="Min B."/>
            <person name="Naranjo-Ortiz M."/>
            <person name="Looney B."/>
            <person name="Konkel Z."/>
            <person name="Slot J.C."/>
            <person name="Sakamoto Y."/>
            <person name="Steenwyk J.L."/>
            <person name="Rokas A."/>
            <person name="Carro J."/>
            <person name="Camarero S."/>
            <person name="Ferreira P."/>
            <person name="Molpeceres G."/>
            <person name="Ruiz-Duenas F.J."/>
            <person name="Serrano A."/>
            <person name="Henrissat B."/>
            <person name="Drula E."/>
            <person name="Hughes K.W."/>
            <person name="Mata J.L."/>
            <person name="Ishikawa N.K."/>
            <person name="Vargas-Isla R."/>
            <person name="Ushijima S."/>
            <person name="Smith C.A."/>
            <person name="Donoghue J."/>
            <person name="Ahrendt S."/>
            <person name="Andreopoulos W."/>
            <person name="He G."/>
            <person name="LaButti K."/>
            <person name="Lipzen A."/>
            <person name="Ng V."/>
            <person name="Riley R."/>
            <person name="Sandor L."/>
            <person name="Barry K."/>
            <person name="Martinez A.T."/>
            <person name="Xiao Y."/>
            <person name="Gibbons J.G."/>
            <person name="Terashima K."/>
            <person name="Grigoriev I.V."/>
            <person name="Hibbett D."/>
        </authorList>
    </citation>
    <scope>NUCLEOTIDE SEQUENCE [LARGE SCALE GENOMIC DNA]</scope>
    <source>
        <strain evidence="15 16">TFB7810</strain>
    </source>
</reference>
<keyword evidence="16" id="KW-1185">Reference proteome</keyword>
<evidence type="ECO:0000256" key="7">
    <source>
        <dbReference type="ARBA" id="ARBA00022723"/>
    </source>
</evidence>
<accession>A0A9W8TYL2</accession>
<evidence type="ECO:0000256" key="1">
    <source>
        <dbReference type="ARBA" id="ARBA00001971"/>
    </source>
</evidence>
<keyword evidence="8" id="KW-1133">Transmembrane helix</keyword>
<evidence type="ECO:0000256" key="2">
    <source>
        <dbReference type="ARBA" id="ARBA00004167"/>
    </source>
</evidence>
<dbReference type="CDD" id="cd11065">
    <property type="entry name" value="CYP64-like"/>
    <property type="match status" value="1"/>
</dbReference>
<gene>
    <name evidence="15" type="ORF">DFH05DRAFT_1045173</name>
</gene>
<evidence type="ECO:0000313" key="15">
    <source>
        <dbReference type="EMBL" id="KAJ3745707.1"/>
    </source>
</evidence>
<dbReference type="InterPro" id="IPR050364">
    <property type="entry name" value="Cytochrome_P450_fung"/>
</dbReference>
<dbReference type="Pfam" id="PF00067">
    <property type="entry name" value="p450"/>
    <property type="match status" value="1"/>
</dbReference>
<keyword evidence="6" id="KW-0812">Transmembrane</keyword>
<comment type="subcellular location">
    <subcellularLocation>
        <location evidence="2">Membrane</location>
        <topology evidence="2">Single-pass membrane protein</topology>
    </subcellularLocation>
</comment>
<dbReference type="GO" id="GO:0016020">
    <property type="term" value="C:membrane"/>
    <property type="evidence" value="ECO:0007669"/>
    <property type="project" value="UniProtKB-SubCell"/>
</dbReference>
<comment type="caution">
    <text evidence="15">The sequence shown here is derived from an EMBL/GenBank/DDBJ whole genome shotgun (WGS) entry which is preliminary data.</text>
</comment>
<evidence type="ECO:0000256" key="3">
    <source>
        <dbReference type="ARBA" id="ARBA00005179"/>
    </source>
</evidence>
<dbReference type="PANTHER" id="PTHR46300">
    <property type="entry name" value="P450, PUTATIVE (EUROFUNG)-RELATED-RELATED"/>
    <property type="match status" value="1"/>
</dbReference>
<evidence type="ECO:0000256" key="5">
    <source>
        <dbReference type="ARBA" id="ARBA00022617"/>
    </source>
</evidence>
<evidence type="ECO:0000256" key="14">
    <source>
        <dbReference type="PIRSR" id="PIRSR602401-1"/>
    </source>
</evidence>
<keyword evidence="5 14" id="KW-0349">Heme</keyword>
<name>A0A9W8TYL2_9AGAR</name>
<dbReference type="AlphaFoldDB" id="A0A9W8TYL2"/>
<keyword evidence="9" id="KW-0560">Oxidoreductase</keyword>
<comment type="cofactor">
    <cofactor evidence="1 14">
        <name>heme</name>
        <dbReference type="ChEBI" id="CHEBI:30413"/>
    </cofactor>
</comment>
<evidence type="ECO:0000256" key="4">
    <source>
        <dbReference type="ARBA" id="ARBA00010617"/>
    </source>
</evidence>
<dbReference type="GO" id="GO:0005506">
    <property type="term" value="F:iron ion binding"/>
    <property type="evidence" value="ECO:0007669"/>
    <property type="project" value="InterPro"/>
</dbReference>
<dbReference type="GO" id="GO:0016705">
    <property type="term" value="F:oxidoreductase activity, acting on paired donors, with incorporation or reduction of molecular oxygen"/>
    <property type="evidence" value="ECO:0007669"/>
    <property type="project" value="InterPro"/>
</dbReference>
<proteinExistence type="inferred from homology"/>
<evidence type="ECO:0000313" key="16">
    <source>
        <dbReference type="Proteomes" id="UP001142393"/>
    </source>
</evidence>
<comment type="similarity">
    <text evidence="4">Belongs to the cytochrome P450 family.</text>
</comment>
<dbReference type="PRINTS" id="PR00385">
    <property type="entry name" value="P450"/>
</dbReference>
<evidence type="ECO:0000256" key="12">
    <source>
        <dbReference type="ARBA" id="ARBA00023136"/>
    </source>
</evidence>
<dbReference type="InterPro" id="IPR036396">
    <property type="entry name" value="Cyt_P450_sf"/>
</dbReference>
<evidence type="ECO:0000256" key="10">
    <source>
        <dbReference type="ARBA" id="ARBA00023004"/>
    </source>
</evidence>
<comment type="pathway">
    <text evidence="3">Secondary metabolite biosynthesis.</text>
</comment>
<dbReference type="InterPro" id="IPR002401">
    <property type="entry name" value="Cyt_P450_E_grp-I"/>
</dbReference>
<dbReference type="Proteomes" id="UP001142393">
    <property type="component" value="Unassembled WGS sequence"/>
</dbReference>
<evidence type="ECO:0000256" key="13">
    <source>
        <dbReference type="ARBA" id="ARBA00023180"/>
    </source>
</evidence>
<feature type="binding site" description="axial binding residue" evidence="14">
    <location>
        <position position="436"/>
    </location>
    <ligand>
        <name>heme</name>
        <dbReference type="ChEBI" id="CHEBI:30413"/>
    </ligand>
    <ligandPart>
        <name>Fe</name>
        <dbReference type="ChEBI" id="CHEBI:18248"/>
    </ligandPart>
</feature>